<evidence type="ECO:0000256" key="6">
    <source>
        <dbReference type="ARBA" id="ARBA00022618"/>
    </source>
</evidence>
<dbReference type="Proteomes" id="UP000183047">
    <property type="component" value="Unassembled WGS sequence"/>
</dbReference>
<feature type="binding site" evidence="14">
    <location>
        <begin position="120"/>
        <end position="126"/>
    </location>
    <ligand>
        <name>ATP</name>
        <dbReference type="ChEBI" id="CHEBI:30616"/>
    </ligand>
</feature>
<dbReference type="SUPFAM" id="SSF53244">
    <property type="entry name" value="MurD-like peptide ligases, peptide-binding domain"/>
    <property type="match status" value="1"/>
</dbReference>
<dbReference type="Gene3D" id="3.40.50.720">
    <property type="entry name" value="NAD(P)-binding Rossmann-like Domain"/>
    <property type="match status" value="1"/>
</dbReference>
<dbReference type="InterPro" id="IPR004101">
    <property type="entry name" value="Mur_ligase_C"/>
</dbReference>
<reference evidence="20" key="1">
    <citation type="submission" date="2016-10" db="EMBL/GenBank/DDBJ databases">
        <authorList>
            <person name="Varghese N."/>
            <person name="Submissions S."/>
        </authorList>
    </citation>
    <scope>NUCLEOTIDE SEQUENCE [LARGE SCALE GENOMIC DNA]</scope>
    <source>
        <strain evidence="20">XBD2006</strain>
    </source>
</reference>
<keyword evidence="8 14" id="KW-0067">ATP-binding</keyword>
<evidence type="ECO:0000256" key="5">
    <source>
        <dbReference type="ARBA" id="ARBA00022598"/>
    </source>
</evidence>
<dbReference type="PANTHER" id="PTHR43445">
    <property type="entry name" value="UDP-N-ACETYLMURAMATE--L-ALANINE LIGASE-RELATED"/>
    <property type="match status" value="1"/>
</dbReference>
<keyword evidence="7 14" id="KW-0547">Nucleotide-binding</keyword>
<keyword evidence="10 14" id="KW-0573">Peptidoglycan synthesis</keyword>
<dbReference type="AlphaFoldDB" id="A0A1G5CIS5"/>
<dbReference type="GO" id="GO:0005524">
    <property type="term" value="F:ATP binding"/>
    <property type="evidence" value="ECO:0007669"/>
    <property type="project" value="UniProtKB-UniRule"/>
</dbReference>
<dbReference type="GO" id="GO:0008763">
    <property type="term" value="F:UDP-N-acetylmuramate-L-alanine ligase activity"/>
    <property type="evidence" value="ECO:0007669"/>
    <property type="project" value="UniProtKB-UniRule"/>
</dbReference>
<feature type="domain" description="Mur ligase N-terminal catalytic" evidence="16">
    <location>
        <begin position="11"/>
        <end position="112"/>
    </location>
</feature>
<accession>A0A1G5CIS5</accession>
<evidence type="ECO:0000313" key="19">
    <source>
        <dbReference type="EMBL" id="SCY02312.1"/>
    </source>
</evidence>
<comment type="pathway">
    <text evidence="2 14">Cell wall biogenesis; peptidoglycan biosynthesis.</text>
</comment>
<evidence type="ECO:0000256" key="2">
    <source>
        <dbReference type="ARBA" id="ARBA00004752"/>
    </source>
</evidence>
<dbReference type="InterPro" id="IPR000713">
    <property type="entry name" value="Mur_ligase_N"/>
</dbReference>
<evidence type="ECO:0000256" key="13">
    <source>
        <dbReference type="ARBA" id="ARBA00047833"/>
    </source>
</evidence>
<dbReference type="GO" id="GO:0009252">
    <property type="term" value="P:peptidoglycan biosynthetic process"/>
    <property type="evidence" value="ECO:0007669"/>
    <property type="project" value="UniProtKB-UniRule"/>
</dbReference>
<evidence type="ECO:0000256" key="3">
    <source>
        <dbReference type="ARBA" id="ARBA00012211"/>
    </source>
</evidence>
<keyword evidence="15" id="KW-0812">Transmembrane</keyword>
<comment type="function">
    <text evidence="14">Cell wall formation.</text>
</comment>
<dbReference type="InterPro" id="IPR050061">
    <property type="entry name" value="MurCDEF_pg_biosynth"/>
</dbReference>
<dbReference type="Gene3D" id="3.40.1190.10">
    <property type="entry name" value="Mur-like, catalytic domain"/>
    <property type="match status" value="1"/>
</dbReference>
<dbReference type="HAMAP" id="MF_00046">
    <property type="entry name" value="MurC"/>
    <property type="match status" value="1"/>
</dbReference>
<dbReference type="Pfam" id="PF08245">
    <property type="entry name" value="Mur_ligase_M"/>
    <property type="match status" value="1"/>
</dbReference>
<evidence type="ECO:0000256" key="10">
    <source>
        <dbReference type="ARBA" id="ARBA00022984"/>
    </source>
</evidence>
<keyword evidence="11 14" id="KW-0131">Cell cycle</keyword>
<dbReference type="Gene3D" id="3.90.190.20">
    <property type="entry name" value="Mur ligase, C-terminal domain"/>
    <property type="match status" value="1"/>
</dbReference>
<dbReference type="GO" id="GO:0008360">
    <property type="term" value="P:regulation of cell shape"/>
    <property type="evidence" value="ECO:0007669"/>
    <property type="project" value="UniProtKB-KW"/>
</dbReference>
<gene>
    <name evidence="14" type="primary">murC</name>
    <name evidence="19" type="ORF">SAMN02910451_01150</name>
</gene>
<evidence type="ECO:0000259" key="16">
    <source>
        <dbReference type="Pfam" id="PF01225"/>
    </source>
</evidence>
<evidence type="ECO:0000256" key="8">
    <source>
        <dbReference type="ARBA" id="ARBA00022840"/>
    </source>
</evidence>
<dbReference type="PANTHER" id="PTHR43445:SF3">
    <property type="entry name" value="UDP-N-ACETYLMURAMATE--L-ALANINE LIGASE"/>
    <property type="match status" value="1"/>
</dbReference>
<dbReference type="UniPathway" id="UPA00219"/>
<keyword evidence="9 14" id="KW-0133">Cell shape</keyword>
<evidence type="ECO:0000256" key="12">
    <source>
        <dbReference type="ARBA" id="ARBA00023316"/>
    </source>
</evidence>
<comment type="subcellular location">
    <subcellularLocation>
        <location evidence="1 14">Cytoplasm</location>
    </subcellularLocation>
</comment>
<keyword evidence="15" id="KW-1133">Transmembrane helix</keyword>
<protein>
    <recommendedName>
        <fullName evidence="3 14">UDP-N-acetylmuramate--L-alanine ligase</fullName>
        <ecNumber evidence="3 14">6.3.2.8</ecNumber>
    </recommendedName>
    <alternativeName>
        <fullName evidence="14">UDP-N-acetylmuramoyl-L-alanine synthetase</fullName>
    </alternativeName>
</protein>
<evidence type="ECO:0000256" key="9">
    <source>
        <dbReference type="ARBA" id="ARBA00022960"/>
    </source>
</evidence>
<evidence type="ECO:0000256" key="14">
    <source>
        <dbReference type="HAMAP-Rule" id="MF_00046"/>
    </source>
</evidence>
<dbReference type="Pfam" id="PF01225">
    <property type="entry name" value="Mur_ligase"/>
    <property type="match status" value="1"/>
</dbReference>
<dbReference type="InterPro" id="IPR036565">
    <property type="entry name" value="Mur-like_cat_sf"/>
</dbReference>
<dbReference type="InterPro" id="IPR036615">
    <property type="entry name" value="Mur_ligase_C_dom_sf"/>
</dbReference>
<dbReference type="Pfam" id="PF02875">
    <property type="entry name" value="Mur_ligase_C"/>
    <property type="match status" value="1"/>
</dbReference>
<evidence type="ECO:0000259" key="18">
    <source>
        <dbReference type="Pfam" id="PF08245"/>
    </source>
</evidence>
<evidence type="ECO:0000313" key="20">
    <source>
        <dbReference type="Proteomes" id="UP000183047"/>
    </source>
</evidence>
<dbReference type="InterPro" id="IPR013221">
    <property type="entry name" value="Mur_ligase_cen"/>
</dbReference>
<evidence type="ECO:0000256" key="1">
    <source>
        <dbReference type="ARBA" id="ARBA00004496"/>
    </source>
</evidence>
<organism evidence="19 20">
    <name type="scientific">Butyrivibrio hungatei</name>
    <dbReference type="NCBI Taxonomy" id="185008"/>
    <lineage>
        <taxon>Bacteria</taxon>
        <taxon>Bacillati</taxon>
        <taxon>Bacillota</taxon>
        <taxon>Clostridia</taxon>
        <taxon>Lachnospirales</taxon>
        <taxon>Lachnospiraceae</taxon>
        <taxon>Butyrivibrio</taxon>
    </lineage>
</organism>
<feature type="transmembrane region" description="Helical" evidence="15">
    <location>
        <begin position="12"/>
        <end position="30"/>
    </location>
</feature>
<keyword evidence="4 14" id="KW-0963">Cytoplasm</keyword>
<dbReference type="OrthoDB" id="9804126at2"/>
<keyword evidence="6 14" id="KW-0132">Cell division</keyword>
<comment type="catalytic activity">
    <reaction evidence="13 14">
        <text>UDP-N-acetyl-alpha-D-muramate + L-alanine + ATP = UDP-N-acetyl-alpha-D-muramoyl-L-alanine + ADP + phosphate + H(+)</text>
        <dbReference type="Rhea" id="RHEA:23372"/>
        <dbReference type="ChEBI" id="CHEBI:15378"/>
        <dbReference type="ChEBI" id="CHEBI:30616"/>
        <dbReference type="ChEBI" id="CHEBI:43474"/>
        <dbReference type="ChEBI" id="CHEBI:57972"/>
        <dbReference type="ChEBI" id="CHEBI:70757"/>
        <dbReference type="ChEBI" id="CHEBI:83898"/>
        <dbReference type="ChEBI" id="CHEBI:456216"/>
        <dbReference type="EC" id="6.3.2.8"/>
    </reaction>
</comment>
<keyword evidence="12 14" id="KW-0961">Cell wall biogenesis/degradation</keyword>
<feature type="domain" description="Mur ligase C-terminal" evidence="17">
    <location>
        <begin position="320"/>
        <end position="452"/>
    </location>
</feature>
<evidence type="ECO:0000256" key="7">
    <source>
        <dbReference type="ARBA" id="ARBA00022741"/>
    </source>
</evidence>
<dbReference type="EC" id="6.3.2.8" evidence="3 14"/>
<dbReference type="GO" id="GO:0051301">
    <property type="term" value="P:cell division"/>
    <property type="evidence" value="ECO:0007669"/>
    <property type="project" value="UniProtKB-KW"/>
</dbReference>
<dbReference type="GO" id="GO:0005737">
    <property type="term" value="C:cytoplasm"/>
    <property type="evidence" value="ECO:0007669"/>
    <property type="project" value="UniProtKB-SubCell"/>
</dbReference>
<dbReference type="SUPFAM" id="SSF51984">
    <property type="entry name" value="MurCD N-terminal domain"/>
    <property type="match status" value="1"/>
</dbReference>
<comment type="similarity">
    <text evidence="14">Belongs to the MurCDEF family.</text>
</comment>
<name>A0A1G5CIS5_9FIRM</name>
<keyword evidence="5 14" id="KW-0436">Ligase</keyword>
<dbReference type="RefSeq" id="WP_074461836.1">
    <property type="nucleotide sequence ID" value="NZ_FMUR01000006.1"/>
</dbReference>
<dbReference type="STRING" id="185008.bhn_I2511"/>
<feature type="domain" description="Mur ligase central" evidence="18">
    <location>
        <begin position="118"/>
        <end position="297"/>
    </location>
</feature>
<dbReference type="NCBIfam" id="TIGR01082">
    <property type="entry name" value="murC"/>
    <property type="match status" value="1"/>
</dbReference>
<sequence length="464" mass="50661">MYTIDFNKPVHVYFMGIGGISMSGLAHILVERGFKVSGSDSKESPMTKALSDLGVNIMYGQCAQNITDASPIDVVVHTAAIHPDNPEFMAAKAANIPILTRAELLGQIMKEYKIPIAISGTHGKTTTTSMLSKILLEADTDPTLSIGGVFSDIGGNIRVGKSDYFVTEACEYTNSFLSFFPKISVISNIDADHLDFFKDLDDIRNSFTKFAHLLPDDGTLVINGDIENYNAITDGLGCEIITYGSKEDFDYYPSDIEYDEHGNPSFKAHIPGGKVLDVKLAVPGLHNVYNALASIAVSNILNIDSDVATKALSLFGGTSRRFEHKGEIHGVTIIDDYAHHPTEIKATLTAAQNYPHNKIWCVFQPHTYTRTKALLDEFAEALSFADKVVLVDIYAARETDTLGISSRTLCDKIVELGHECTYFPTLDGFSEVEKFLLQNCTKGDLLITMGAGDVVKIGNELLGH</sequence>
<dbReference type="SUPFAM" id="SSF53623">
    <property type="entry name" value="MurD-like peptide ligases, catalytic domain"/>
    <property type="match status" value="1"/>
</dbReference>
<evidence type="ECO:0000256" key="11">
    <source>
        <dbReference type="ARBA" id="ARBA00023306"/>
    </source>
</evidence>
<keyword evidence="20" id="KW-1185">Reference proteome</keyword>
<dbReference type="InterPro" id="IPR005758">
    <property type="entry name" value="UDP-N-AcMur_Ala_ligase_MurC"/>
</dbReference>
<dbReference type="GO" id="GO:0071555">
    <property type="term" value="P:cell wall organization"/>
    <property type="evidence" value="ECO:0007669"/>
    <property type="project" value="UniProtKB-KW"/>
</dbReference>
<evidence type="ECO:0000256" key="4">
    <source>
        <dbReference type="ARBA" id="ARBA00022490"/>
    </source>
</evidence>
<proteinExistence type="inferred from homology"/>
<evidence type="ECO:0000256" key="15">
    <source>
        <dbReference type="SAM" id="Phobius"/>
    </source>
</evidence>
<keyword evidence="15" id="KW-0472">Membrane</keyword>
<evidence type="ECO:0000259" key="17">
    <source>
        <dbReference type="Pfam" id="PF02875"/>
    </source>
</evidence>
<dbReference type="EMBL" id="FMUR01000006">
    <property type="protein sequence ID" value="SCY02312.1"/>
    <property type="molecule type" value="Genomic_DNA"/>
</dbReference>